<dbReference type="InterPro" id="IPR027417">
    <property type="entry name" value="P-loop_NTPase"/>
</dbReference>
<sequence length="613" mass="70706">MDLLLDLAFSLDSFKIRVGEPMSAAEAEVYAEPISDEHMDEMERNLRSDPIKWALWKLKDPKGNPWKARWYQRRLIRDIMKGARRLAVRMGRRVGKTETMVIFCLWYAFHHKNARLVIAAPYENQIRLIFMRINEMINGCEELADAVTSNTKNPFIIQFGNGSSIMGFTVGATQGNAGASIRGQRADWIFMDEIDYMDRGGIDATTAIAVEDPKRIGIWCSSTPTGKRDFFYEVCTNPHTGYNSYHFPSMVNPDWDEQLEGELRATMTEQAYIHEVMADFGEETVGVFSKSAVERAKSQYLYSYRDLNLWERSQYEKQGMAVNDIVYFGPYTKTRPAPKAIRVGGVDWDKYANATQIVISEFDELHKKFRPTIRVEIPRGDFTYDNAVQKIIELNEIFDPKFWYIDAGHGEYQIEMLHKYGLDHPESGLLKKVKRVHFSQAIEIRDPGTREVEKKDAKNFMINQTSILLDRDQIILSPFDDMIWKQMMDYQVIRISQNGKPVYTSENEHALDAFMLTIMGFTLEFPDITKILEEIRVTRKALPVKHNQEKKLTEKVFGGNRDVYIPIKRAEREAKDNPAWHWNSVPLGYSKSGASNPWGRGSTAAKPSKRARF</sequence>
<reference evidence="2 3" key="1">
    <citation type="submission" date="2020-02" db="EMBL/GenBank/DDBJ databases">
        <title>Paenibacillus sp. nov., isolated from rhizosphere soil of tomato.</title>
        <authorList>
            <person name="Weon H.-Y."/>
            <person name="Lee S.A."/>
        </authorList>
    </citation>
    <scope>NUCLEOTIDE SEQUENCE [LARGE SCALE GENOMIC DNA]</scope>
    <source>
        <strain evidence="2 3">14171R-81</strain>
        <plasmid evidence="2 3">unnamed2</plasmid>
    </source>
</reference>
<dbReference type="Gene3D" id="3.40.50.300">
    <property type="entry name" value="P-loop containing nucleotide triphosphate hydrolases"/>
    <property type="match status" value="1"/>
</dbReference>
<dbReference type="AlphaFoldDB" id="A0A6C0PAS2"/>
<dbReference type="SUPFAM" id="SSF52540">
    <property type="entry name" value="P-loop containing nucleoside triphosphate hydrolases"/>
    <property type="match status" value="1"/>
</dbReference>
<accession>A0A6C0PAS2</accession>
<geneLocation type="plasmid" evidence="2 3">
    <name>unnamed2</name>
</geneLocation>
<organism evidence="2 3">
    <name type="scientific">Paenibacillus rhizovicinus</name>
    <dbReference type="NCBI Taxonomy" id="2704463"/>
    <lineage>
        <taxon>Bacteria</taxon>
        <taxon>Bacillati</taxon>
        <taxon>Bacillota</taxon>
        <taxon>Bacilli</taxon>
        <taxon>Bacillales</taxon>
        <taxon>Paenibacillaceae</taxon>
        <taxon>Paenibacillus</taxon>
    </lineage>
</organism>
<name>A0A6C0PAS2_9BACL</name>
<gene>
    <name evidence="2" type="ORF">GZH47_32805</name>
</gene>
<dbReference type="Proteomes" id="UP000479114">
    <property type="component" value="Plasmid unnamed2"/>
</dbReference>
<protein>
    <submittedName>
        <fullName evidence="2">Uncharacterized protein</fullName>
    </submittedName>
</protein>
<evidence type="ECO:0000313" key="3">
    <source>
        <dbReference type="Proteomes" id="UP000479114"/>
    </source>
</evidence>
<evidence type="ECO:0000256" key="1">
    <source>
        <dbReference type="SAM" id="MobiDB-lite"/>
    </source>
</evidence>
<dbReference type="Gene3D" id="3.30.420.240">
    <property type="match status" value="1"/>
</dbReference>
<feature type="region of interest" description="Disordered" evidence="1">
    <location>
        <begin position="590"/>
        <end position="613"/>
    </location>
</feature>
<dbReference type="KEGG" id="prz:GZH47_32805"/>
<dbReference type="Pfam" id="PF03237">
    <property type="entry name" value="Terminase_6N"/>
    <property type="match status" value="1"/>
</dbReference>
<dbReference type="EMBL" id="CP048288">
    <property type="protein sequence ID" value="QHW35680.1"/>
    <property type="molecule type" value="Genomic_DNA"/>
</dbReference>
<dbReference type="RefSeq" id="WP_162645813.1">
    <property type="nucleotide sequence ID" value="NZ_CP048288.1"/>
</dbReference>
<proteinExistence type="predicted"/>
<keyword evidence="2" id="KW-0614">Plasmid</keyword>
<keyword evidence="3" id="KW-1185">Reference proteome</keyword>
<evidence type="ECO:0000313" key="2">
    <source>
        <dbReference type="EMBL" id="QHW35680.1"/>
    </source>
</evidence>